<organism evidence="2 3">
    <name type="scientific">Trichogramma brassicae</name>
    <dbReference type="NCBI Taxonomy" id="86971"/>
    <lineage>
        <taxon>Eukaryota</taxon>
        <taxon>Metazoa</taxon>
        <taxon>Ecdysozoa</taxon>
        <taxon>Arthropoda</taxon>
        <taxon>Hexapoda</taxon>
        <taxon>Insecta</taxon>
        <taxon>Pterygota</taxon>
        <taxon>Neoptera</taxon>
        <taxon>Endopterygota</taxon>
        <taxon>Hymenoptera</taxon>
        <taxon>Apocrita</taxon>
        <taxon>Proctotrupomorpha</taxon>
        <taxon>Chalcidoidea</taxon>
        <taxon>Trichogrammatidae</taxon>
        <taxon>Trichogramma</taxon>
    </lineage>
</organism>
<evidence type="ECO:0000313" key="3">
    <source>
        <dbReference type="Proteomes" id="UP000479190"/>
    </source>
</evidence>
<proteinExistence type="predicted"/>
<feature type="compositionally biased region" description="Basic residues" evidence="1">
    <location>
        <begin position="139"/>
        <end position="151"/>
    </location>
</feature>
<reference evidence="2 3" key="1">
    <citation type="submission" date="2020-02" db="EMBL/GenBank/DDBJ databases">
        <authorList>
            <person name="Ferguson B K."/>
        </authorList>
    </citation>
    <scope>NUCLEOTIDE SEQUENCE [LARGE SCALE GENOMIC DNA]</scope>
</reference>
<feature type="region of interest" description="Disordered" evidence="1">
    <location>
        <begin position="125"/>
        <end position="156"/>
    </location>
</feature>
<dbReference type="EMBL" id="CADCXV010001047">
    <property type="protein sequence ID" value="CAB0040741.1"/>
    <property type="molecule type" value="Genomic_DNA"/>
</dbReference>
<gene>
    <name evidence="2" type="ORF">TBRA_LOCUS12435</name>
</gene>
<accession>A0A6H5IUD8</accession>
<protein>
    <submittedName>
        <fullName evidence="2">Uncharacterized protein</fullName>
    </submittedName>
</protein>
<dbReference type="OrthoDB" id="7608304at2759"/>
<dbReference type="AlphaFoldDB" id="A0A6H5IUD8"/>
<dbReference type="Proteomes" id="UP000479190">
    <property type="component" value="Unassembled WGS sequence"/>
</dbReference>
<keyword evidence="3" id="KW-1185">Reference proteome</keyword>
<evidence type="ECO:0000256" key="1">
    <source>
        <dbReference type="SAM" id="MobiDB-lite"/>
    </source>
</evidence>
<sequence length="344" mass="39005">MAPMVAATFHNFYWSTCSRKEFQRRAKLWTCLDNQPEIFDENHPQVKPSNEVFGMDEQCRMEFGDGTTLRSTLTLSLMNSQFQLSARVHAYFRHFMGFQLQQVQELGVDESVLSSVVRPGQQYHAGLQDEEGTASRGHDLRRKQGKSRHRPRASEKERISRGFNFDELCIALVAVVRKRVVRADRSSEIRSEAAASSGLRREHLELLERVLEDLRCGGAAQTSALRCRVSTCFRYKSLHQVYSACVRPESLTSDCLAGNVSCKNAREFRICRDLPECEDQVDLRARQCLRFVDNVADSTKRAAIIKLVIRAAATPGFLTYRSRPLRAADSSATTKTRAKYSTPA</sequence>
<name>A0A6H5IUD8_9HYME</name>
<evidence type="ECO:0000313" key="2">
    <source>
        <dbReference type="EMBL" id="CAB0040741.1"/>
    </source>
</evidence>